<feature type="domain" description="N-acetyltransferase" evidence="3">
    <location>
        <begin position="7"/>
        <end position="157"/>
    </location>
</feature>
<organism evidence="4 5">
    <name type="scientific">Nitratireductor aquibiodomus</name>
    <dbReference type="NCBI Taxonomy" id="204799"/>
    <lineage>
        <taxon>Bacteria</taxon>
        <taxon>Pseudomonadati</taxon>
        <taxon>Pseudomonadota</taxon>
        <taxon>Alphaproteobacteria</taxon>
        <taxon>Hyphomicrobiales</taxon>
        <taxon>Phyllobacteriaceae</taxon>
        <taxon>Nitratireductor</taxon>
    </lineage>
</organism>
<reference evidence="5" key="1">
    <citation type="submission" date="2016-10" db="EMBL/GenBank/DDBJ databases">
        <authorList>
            <person name="Varghese N."/>
            <person name="Submissions S."/>
        </authorList>
    </citation>
    <scope>NUCLEOTIDE SEQUENCE [LARGE SCALE GENOMIC DNA]</scope>
    <source>
        <strain evidence="5">ES.061</strain>
    </source>
</reference>
<evidence type="ECO:0000256" key="1">
    <source>
        <dbReference type="ARBA" id="ARBA00022679"/>
    </source>
</evidence>
<dbReference type="Gene3D" id="3.40.630.30">
    <property type="match status" value="1"/>
</dbReference>
<dbReference type="Pfam" id="PF13508">
    <property type="entry name" value="Acetyltransf_7"/>
    <property type="match status" value="1"/>
</dbReference>
<protein>
    <submittedName>
        <fullName evidence="4">Ribosomal protein S18 acetylase RimI</fullName>
    </submittedName>
</protein>
<keyword evidence="4" id="KW-0687">Ribonucleoprotein</keyword>
<evidence type="ECO:0000313" key="5">
    <source>
        <dbReference type="Proteomes" id="UP000199064"/>
    </source>
</evidence>
<dbReference type="PANTHER" id="PTHR43800">
    <property type="entry name" value="PEPTIDYL-LYSINE N-ACETYLTRANSFERASE YJAB"/>
    <property type="match status" value="1"/>
</dbReference>
<dbReference type="InterPro" id="IPR000182">
    <property type="entry name" value="GNAT_dom"/>
</dbReference>
<gene>
    <name evidence="4" type="ORF">SAMN05216452_2415</name>
</gene>
<keyword evidence="1" id="KW-0808">Transferase</keyword>
<evidence type="ECO:0000259" key="3">
    <source>
        <dbReference type="PROSITE" id="PS51186"/>
    </source>
</evidence>
<dbReference type="GO" id="GO:0016747">
    <property type="term" value="F:acyltransferase activity, transferring groups other than amino-acyl groups"/>
    <property type="evidence" value="ECO:0007669"/>
    <property type="project" value="InterPro"/>
</dbReference>
<dbReference type="Proteomes" id="UP000199064">
    <property type="component" value="Unassembled WGS sequence"/>
</dbReference>
<keyword evidence="5" id="KW-1185">Reference proteome</keyword>
<dbReference type="CDD" id="cd04301">
    <property type="entry name" value="NAT_SF"/>
    <property type="match status" value="1"/>
</dbReference>
<keyword evidence="2" id="KW-0012">Acyltransferase</keyword>
<dbReference type="EMBL" id="FNSL01000001">
    <property type="protein sequence ID" value="SEB60850.1"/>
    <property type="molecule type" value="Genomic_DNA"/>
</dbReference>
<name>A0A1H4KQM7_9HYPH</name>
<dbReference type="PROSITE" id="PS51186">
    <property type="entry name" value="GNAT"/>
    <property type="match status" value="1"/>
</dbReference>
<dbReference type="SUPFAM" id="SSF55729">
    <property type="entry name" value="Acyl-CoA N-acyltransferases (Nat)"/>
    <property type="match status" value="1"/>
</dbReference>
<evidence type="ECO:0000256" key="2">
    <source>
        <dbReference type="ARBA" id="ARBA00023315"/>
    </source>
</evidence>
<evidence type="ECO:0000313" key="4">
    <source>
        <dbReference type="EMBL" id="SEB60850.1"/>
    </source>
</evidence>
<sequence>MDLPENYTIRPYRSADAALLPGVEARAARLFAAYGYADLAATPAMASKAFDRIALENQTLVAEHETDGAVGFAICGIIGPFLHLKELSVAPEHGKRGLGTALLSAVVGESVSRGLDGVSLSTFRAVPFNAPFYARHGFVEQPLISAPEALRERFFSEIPPGIEAGSRVLMLRRNRPG</sequence>
<dbReference type="InterPro" id="IPR016181">
    <property type="entry name" value="Acyl_CoA_acyltransferase"/>
</dbReference>
<dbReference type="PANTHER" id="PTHR43800:SF1">
    <property type="entry name" value="PEPTIDYL-LYSINE N-ACETYLTRANSFERASE YJAB"/>
    <property type="match status" value="1"/>
</dbReference>
<dbReference type="GO" id="GO:0005840">
    <property type="term" value="C:ribosome"/>
    <property type="evidence" value="ECO:0007669"/>
    <property type="project" value="UniProtKB-KW"/>
</dbReference>
<accession>A0A1H4KQM7</accession>
<proteinExistence type="predicted"/>
<keyword evidence="4" id="KW-0689">Ribosomal protein</keyword>
<dbReference type="AlphaFoldDB" id="A0A1H4KQM7"/>